<dbReference type="Pfam" id="PF09374">
    <property type="entry name" value="PG_binding_3"/>
    <property type="match status" value="1"/>
</dbReference>
<feature type="domain" description="Peptidoglycan binding" evidence="2">
    <location>
        <begin position="110"/>
        <end position="179"/>
    </location>
</feature>
<evidence type="ECO:0000313" key="4">
    <source>
        <dbReference type="Proteomes" id="UP000282971"/>
    </source>
</evidence>
<proteinExistence type="predicted"/>
<dbReference type="SUPFAM" id="SSF53955">
    <property type="entry name" value="Lysozyme-like"/>
    <property type="match status" value="1"/>
</dbReference>
<comment type="caution">
    <text evidence="3">The sequence shown here is derived from an EMBL/GenBank/DDBJ whole genome shotgun (WGS) entry which is preliminary data.</text>
</comment>
<evidence type="ECO:0000313" key="3">
    <source>
        <dbReference type="EMBL" id="RVT89510.1"/>
    </source>
</evidence>
<protein>
    <submittedName>
        <fullName evidence="3">Uncharacterized protein</fullName>
    </submittedName>
</protein>
<reference evidence="3 4" key="1">
    <citation type="submission" date="2019-01" db="EMBL/GenBank/DDBJ databases">
        <authorList>
            <person name="Chen W.-M."/>
        </authorList>
    </citation>
    <scope>NUCLEOTIDE SEQUENCE [LARGE SCALE GENOMIC DNA]</scope>
    <source>
        <strain evidence="3 4">CCP-7</strain>
    </source>
</reference>
<dbReference type="AlphaFoldDB" id="A0A437LVU7"/>
<accession>A0A437LVU7</accession>
<dbReference type="InterPro" id="IPR008565">
    <property type="entry name" value="TtsA-like_GH18_dom"/>
</dbReference>
<dbReference type="Pfam" id="PF05838">
    <property type="entry name" value="Glyco_hydro_108"/>
    <property type="match status" value="1"/>
</dbReference>
<feature type="domain" description="TtsA-like Glycoside hydrolase family 108" evidence="1">
    <location>
        <begin position="10"/>
        <end position="106"/>
    </location>
</feature>
<evidence type="ECO:0000259" key="1">
    <source>
        <dbReference type="Pfam" id="PF05838"/>
    </source>
</evidence>
<organism evidence="3 4">
    <name type="scientific">Sphingomonas crocodyli</name>
    <dbReference type="NCBI Taxonomy" id="1979270"/>
    <lineage>
        <taxon>Bacteria</taxon>
        <taxon>Pseudomonadati</taxon>
        <taxon>Pseudomonadota</taxon>
        <taxon>Alphaproteobacteria</taxon>
        <taxon>Sphingomonadales</taxon>
        <taxon>Sphingomonadaceae</taxon>
        <taxon>Sphingomonas</taxon>
    </lineage>
</organism>
<sequence>MDVAQFIEGFITDHEGGLSVDTDDTGNWFHEKGRSPILVGSKYGVTGATLAAFRKVPRVTAIDMALLKKAEAVRIGVHLYYEQPDFDLLPWNQLTASLVDMGWGAGPGQATRLFQRMIGANDDGRMGPRTVAAFHQFVKAHGLMDAAVRWGEARAAFYERIIAVRPTNAKYRNGWRNRTASFLPGMDWWDKWPSSDPFPNLEMPGVSRK</sequence>
<dbReference type="InterPro" id="IPR023346">
    <property type="entry name" value="Lysozyme-like_dom_sf"/>
</dbReference>
<name>A0A437LVU7_9SPHN</name>
<dbReference type="EMBL" id="SACN01000005">
    <property type="protein sequence ID" value="RVT89510.1"/>
    <property type="molecule type" value="Genomic_DNA"/>
</dbReference>
<dbReference type="OrthoDB" id="9815229at2"/>
<dbReference type="InterPro" id="IPR018537">
    <property type="entry name" value="Peptidoglycan-bd_3"/>
</dbReference>
<gene>
    <name evidence="3" type="ORF">EOD43_22395</name>
</gene>
<dbReference type="Gene3D" id="1.20.141.10">
    <property type="entry name" value="Chitosanase, subunit A, domain 1"/>
    <property type="match status" value="1"/>
</dbReference>
<dbReference type="RefSeq" id="WP_127746648.1">
    <property type="nucleotide sequence ID" value="NZ_SACN01000005.1"/>
</dbReference>
<evidence type="ECO:0000259" key="2">
    <source>
        <dbReference type="Pfam" id="PF09374"/>
    </source>
</evidence>
<keyword evidence="4" id="KW-1185">Reference proteome</keyword>
<dbReference type="Proteomes" id="UP000282971">
    <property type="component" value="Unassembled WGS sequence"/>
</dbReference>